<proteinExistence type="predicted"/>
<dbReference type="InterPro" id="IPR019734">
    <property type="entry name" value="TPR_rpt"/>
</dbReference>
<dbReference type="InParanoid" id="J4GN26"/>
<dbReference type="SUPFAM" id="SSF48452">
    <property type="entry name" value="TPR-like"/>
    <property type="match status" value="5"/>
</dbReference>
<dbReference type="SMART" id="SM00028">
    <property type="entry name" value="TPR"/>
    <property type="match status" value="13"/>
</dbReference>
<dbReference type="InterPro" id="IPR039226">
    <property type="entry name" value="Ski3/TTC37"/>
</dbReference>
<evidence type="ECO:0000313" key="4">
    <source>
        <dbReference type="EMBL" id="CCM00695.1"/>
    </source>
</evidence>
<dbReference type="InterPro" id="IPR011990">
    <property type="entry name" value="TPR-like_helical_dom_sf"/>
</dbReference>
<dbReference type="RefSeq" id="XP_012179978.1">
    <property type="nucleotide sequence ID" value="XM_012324588.1"/>
</dbReference>
<dbReference type="PROSITE" id="PS50005">
    <property type="entry name" value="TPR"/>
    <property type="match status" value="3"/>
</dbReference>
<dbReference type="Pfam" id="PF00515">
    <property type="entry name" value="TPR_1"/>
    <property type="match status" value="1"/>
</dbReference>
<organism evidence="4 5">
    <name type="scientific">Fibroporia radiculosa</name>
    <dbReference type="NCBI Taxonomy" id="599839"/>
    <lineage>
        <taxon>Eukaryota</taxon>
        <taxon>Fungi</taxon>
        <taxon>Dikarya</taxon>
        <taxon>Basidiomycota</taxon>
        <taxon>Agaricomycotina</taxon>
        <taxon>Agaricomycetes</taxon>
        <taxon>Polyporales</taxon>
        <taxon>Fibroporiaceae</taxon>
        <taxon>Fibroporia</taxon>
    </lineage>
</organism>
<dbReference type="GO" id="GO:0055087">
    <property type="term" value="C:Ski complex"/>
    <property type="evidence" value="ECO:0007669"/>
    <property type="project" value="InterPro"/>
</dbReference>
<feature type="repeat" description="TPR" evidence="3">
    <location>
        <begin position="1138"/>
        <end position="1171"/>
    </location>
</feature>
<feature type="repeat" description="TPR" evidence="3">
    <location>
        <begin position="976"/>
        <end position="1009"/>
    </location>
</feature>
<dbReference type="Proteomes" id="UP000006352">
    <property type="component" value="Unassembled WGS sequence"/>
</dbReference>
<dbReference type="GO" id="GO:0006401">
    <property type="term" value="P:RNA catabolic process"/>
    <property type="evidence" value="ECO:0007669"/>
    <property type="project" value="InterPro"/>
</dbReference>
<dbReference type="FunCoup" id="J4GN26">
    <property type="interactions" value="242"/>
</dbReference>
<evidence type="ECO:0008006" key="6">
    <source>
        <dbReference type="Google" id="ProtNLM"/>
    </source>
</evidence>
<dbReference type="PANTHER" id="PTHR15704:SF7">
    <property type="entry name" value="SUPERKILLER COMPLEX PROTEIN 3"/>
    <property type="match status" value="1"/>
</dbReference>
<dbReference type="Pfam" id="PF14559">
    <property type="entry name" value="TPR_19"/>
    <property type="match status" value="1"/>
</dbReference>
<feature type="repeat" description="TPR" evidence="3">
    <location>
        <begin position="694"/>
        <end position="727"/>
    </location>
</feature>
<keyword evidence="5" id="KW-1185">Reference proteome</keyword>
<sequence length="1426" mass="157746">MSTFAKGKLKAAREAIGKKDYEKARDTSTEVLEYEPENYNANVFLGLALLNLKQIESSEQAYQKAAASSPDQPLAWQGLLQLYEQAANWVKYAETLEHLARLFSKAGDAIKCAETLQKLIDLRRNPDRSTSIQLADALSLLLVDSSLYAVLSTLPLPDPTNPTSTAIRAIQVAIHNTLPVLEEIVSIYEKQESETIDSEVAKRRTRLGAAGPEQLRKEVGREILGASKLPNLYDEIMRHPNTSDELRRETEAKLLRHKLQHMRILPSSPQKAKITAELEDLIGGMVLLKIKDELAWTLFIEGKDAEKIEGYDLTILRQFIELFPTSPWADLLVGYFGYMDIPLNNHNDEETQPQRKQDQDNDHIDTILDAFGNLQDSIIAHRIVAELYDNEGDLENTIKVAESGLELVLRAEQSNDRPLPLVRKAFNVVLASSLVHYYPPKHHARALGILNEILSTDHDNVPCLMGRGYVLEFAEKWAEAGELFKKIAALLPDDLGDGIRAKEEHAWCLVNCHNLDAAATELRDVISTLDTLEDKNEDRARCWWRLGRCTWDMGDDRREEAYHHFITALKRSPTFAPAFTALGIYYSEFQSPPDPNRASKCFQKAFELDPRETNAARRLAEGFAEEREWDLVEVVARRTIDGEGGLEGGTVTARYLPINAWAWKAVGVVELNRQNYSPAIQALQIALRTDGEDQLSWLRLGEAYSKAGRYAAALKALERARELDPTDWICSYFIGEVQRQTGDFGGAIKAFEYILQKQPSELGVLASLSQAYFDLGRAEAATAYWARAEISFASSIHTTLQLVAASPGFRRVAWKTAADAVFHLSKFNSYMDEDFVRDVLAQMAPLVTEHPSQTLSGIVASPVSLDDPSRLSLTALEIALAAYEYRISLGLLDDVASGSAHFDLGSALFAYFHKVQLDEARERARQEAINQFKEAIKMEPGNDRYWHALGNVTAESQPKIAQHAYVKALDINSKSTVTWTDLGLFYLHYGDGELANEAFYKAQTLDPDYALAWVGQGLVATLNGHSPESRALFEHAVGLSAPVPEADIEFAKRLFSRLNMAAHPSSSSMTDAFSPAFFVLDRFCRERPQDASALHLFGLVCERIGHVELGVEMITRAITLLEAAYEDSEDPTIERRFTIAHTNVARLRISLGDYDGALESYQAVMGLLPEEPDDRTSRILLTQAQFGSGLANFKLGQLAEALSLFEAAMGTAADDQVMRGHVVILLAQALWAMGTEEGRESAKAQLLQSINADSENLMAINTLAGMGILTDDDSLVDAALSEIVSLPLDQRLSRDPDREVPYLLVQHHLGQGNTQDALAVAQKAAVAEPSRSDIRQELASLVLRQGESSGALAVLGGSAAAREDNLTQLRKSLYLEAVARALASGDAAAPAHESVTMAQKAVVLSPWDLRGWQALALARSQNVASS</sequence>
<dbReference type="STRING" id="599839.J4GN26"/>
<dbReference type="Gene3D" id="1.25.40.10">
    <property type="entry name" value="Tetratricopeptide repeat domain"/>
    <property type="match status" value="4"/>
</dbReference>
<dbReference type="PANTHER" id="PTHR15704">
    <property type="entry name" value="SUPERKILLER 3 PROTEIN-RELATED"/>
    <property type="match status" value="1"/>
</dbReference>
<gene>
    <name evidence="4" type="ORF">FIBRA_02734</name>
</gene>
<dbReference type="InterPro" id="IPR040962">
    <property type="entry name" value="TPR_22"/>
</dbReference>
<dbReference type="PROSITE" id="PS50293">
    <property type="entry name" value="TPR_REGION"/>
    <property type="match status" value="1"/>
</dbReference>
<name>J4GN26_9APHY</name>
<reference evidence="4 5" key="1">
    <citation type="journal article" date="2012" name="Appl. Environ. Microbiol.">
        <title>Short-read sequencing for genomic analysis of the brown rot fungus Fibroporia radiculosa.</title>
        <authorList>
            <person name="Tang J.D."/>
            <person name="Perkins A.D."/>
            <person name="Sonstegard T.S."/>
            <person name="Schroeder S.G."/>
            <person name="Burgess S.C."/>
            <person name="Diehl S.V."/>
        </authorList>
    </citation>
    <scope>NUCLEOTIDE SEQUENCE [LARGE SCALE GENOMIC DNA]</scope>
    <source>
        <strain evidence="4 5">TFFH 294</strain>
    </source>
</reference>
<dbReference type="EMBL" id="HE796999">
    <property type="protein sequence ID" value="CCM00695.1"/>
    <property type="molecule type" value="Genomic_DNA"/>
</dbReference>
<keyword evidence="1" id="KW-0677">Repeat</keyword>
<dbReference type="Pfam" id="PF18833">
    <property type="entry name" value="TPR_22"/>
    <property type="match status" value="1"/>
</dbReference>
<evidence type="ECO:0000256" key="1">
    <source>
        <dbReference type="ARBA" id="ARBA00022737"/>
    </source>
</evidence>
<dbReference type="Pfam" id="PF13176">
    <property type="entry name" value="TPR_7"/>
    <property type="match status" value="1"/>
</dbReference>
<dbReference type="OrthoDB" id="421075at2759"/>
<dbReference type="HOGENOM" id="CLU_001688_1_0_1"/>
<evidence type="ECO:0000256" key="3">
    <source>
        <dbReference type="PROSITE-ProRule" id="PRU00339"/>
    </source>
</evidence>
<dbReference type="GeneID" id="24095606"/>
<accession>J4GN26</accession>
<keyword evidence="2 3" id="KW-0802">TPR repeat</keyword>
<dbReference type="Pfam" id="PF13432">
    <property type="entry name" value="TPR_16"/>
    <property type="match status" value="2"/>
</dbReference>
<evidence type="ECO:0000256" key="2">
    <source>
        <dbReference type="ARBA" id="ARBA00022803"/>
    </source>
</evidence>
<evidence type="ECO:0000313" key="5">
    <source>
        <dbReference type="Proteomes" id="UP000006352"/>
    </source>
</evidence>
<protein>
    <recommendedName>
        <fullName evidence="6">Superkiller protein 3</fullName>
    </recommendedName>
</protein>